<name>A0A9W6I6C4_9ACTN</name>
<organism evidence="2 3">
    <name type="scientific">Streptosporangium carneum</name>
    <dbReference type="NCBI Taxonomy" id="47481"/>
    <lineage>
        <taxon>Bacteria</taxon>
        <taxon>Bacillati</taxon>
        <taxon>Actinomycetota</taxon>
        <taxon>Actinomycetes</taxon>
        <taxon>Streptosporangiales</taxon>
        <taxon>Streptosporangiaceae</taxon>
        <taxon>Streptosporangium</taxon>
    </lineage>
</organism>
<feature type="domain" description="DUF6896" evidence="1">
    <location>
        <begin position="40"/>
        <end position="135"/>
    </location>
</feature>
<dbReference type="InterPro" id="IPR054191">
    <property type="entry name" value="DUF6896"/>
</dbReference>
<keyword evidence="3" id="KW-1185">Reference proteome</keyword>
<dbReference type="RefSeq" id="WP_271220342.1">
    <property type="nucleotide sequence ID" value="NZ_BAAAVD010000053.1"/>
</dbReference>
<dbReference type="EMBL" id="BSEV01000014">
    <property type="protein sequence ID" value="GLK11993.1"/>
    <property type="molecule type" value="Genomic_DNA"/>
</dbReference>
<protein>
    <recommendedName>
        <fullName evidence="1">DUF6896 domain-containing protein</fullName>
    </recommendedName>
</protein>
<accession>A0A9W6I6C4</accession>
<evidence type="ECO:0000313" key="2">
    <source>
        <dbReference type="EMBL" id="GLK11993.1"/>
    </source>
</evidence>
<reference evidence="2" key="1">
    <citation type="journal article" date="2014" name="Int. J. Syst. Evol. Microbiol.">
        <title>Complete genome sequence of Corynebacterium casei LMG S-19264T (=DSM 44701T), isolated from a smear-ripened cheese.</title>
        <authorList>
            <consortium name="US DOE Joint Genome Institute (JGI-PGF)"/>
            <person name="Walter F."/>
            <person name="Albersmeier A."/>
            <person name="Kalinowski J."/>
            <person name="Ruckert C."/>
        </authorList>
    </citation>
    <scope>NUCLEOTIDE SEQUENCE</scope>
    <source>
        <strain evidence="2">VKM Ac-2007</strain>
    </source>
</reference>
<sequence length="138" mass="15359">MDAVELVWAFMARAGHLSRHVGTSMSDQTGGDDLLALHRAVIQGRAPRVWQLPSGVHYRVHGIGCCITTAFPERAVVDVDLSPRLGVLIFDAWRVEVFAKSVRHGRLSREAFVSALRDLTHEGSITPIDQQQNWYAVE</sequence>
<proteinExistence type="predicted"/>
<evidence type="ECO:0000259" key="1">
    <source>
        <dbReference type="Pfam" id="PF21837"/>
    </source>
</evidence>
<dbReference type="Proteomes" id="UP001143474">
    <property type="component" value="Unassembled WGS sequence"/>
</dbReference>
<gene>
    <name evidence="2" type="ORF">GCM10017600_54010</name>
</gene>
<reference evidence="2" key="2">
    <citation type="submission" date="2023-01" db="EMBL/GenBank/DDBJ databases">
        <authorList>
            <person name="Sun Q."/>
            <person name="Evtushenko L."/>
        </authorList>
    </citation>
    <scope>NUCLEOTIDE SEQUENCE</scope>
    <source>
        <strain evidence="2">VKM Ac-2007</strain>
    </source>
</reference>
<comment type="caution">
    <text evidence="2">The sequence shown here is derived from an EMBL/GenBank/DDBJ whole genome shotgun (WGS) entry which is preliminary data.</text>
</comment>
<evidence type="ECO:0000313" key="3">
    <source>
        <dbReference type="Proteomes" id="UP001143474"/>
    </source>
</evidence>
<dbReference type="AlphaFoldDB" id="A0A9W6I6C4"/>
<dbReference type="Pfam" id="PF21837">
    <property type="entry name" value="DUF6896"/>
    <property type="match status" value="1"/>
</dbReference>